<reference evidence="8 9" key="1">
    <citation type="submission" date="2018-06" db="EMBL/GenBank/DDBJ databases">
        <title>Genomic Encyclopedia of Type Strains, Phase IV (KMG-IV): sequencing the most valuable type-strain genomes for metagenomic binning, comparative biology and taxonomic classification.</title>
        <authorList>
            <person name="Goeker M."/>
        </authorList>
    </citation>
    <scope>NUCLEOTIDE SEQUENCE [LARGE SCALE GENOMIC DNA]</scope>
    <source>
        <strain evidence="8 9">DSM 24875</strain>
    </source>
</reference>
<dbReference type="Pfam" id="PF00924">
    <property type="entry name" value="MS_channel_2nd"/>
    <property type="match status" value="1"/>
</dbReference>
<comment type="caution">
    <text evidence="6">Lacks conserved residue(s) required for the propagation of feature annotation.</text>
</comment>
<dbReference type="InterPro" id="IPR010920">
    <property type="entry name" value="LSM_dom_sf"/>
</dbReference>
<dbReference type="InterPro" id="IPR045275">
    <property type="entry name" value="MscS_archaea/bacteria_type"/>
</dbReference>
<feature type="transmembrane region" description="Helical" evidence="6">
    <location>
        <begin position="46"/>
        <end position="64"/>
    </location>
</feature>
<feature type="transmembrane region" description="Helical" evidence="6">
    <location>
        <begin position="84"/>
        <end position="104"/>
    </location>
</feature>
<keyword evidence="6" id="KW-0997">Cell inner membrane</keyword>
<evidence type="ECO:0000313" key="9">
    <source>
        <dbReference type="Proteomes" id="UP000253529"/>
    </source>
</evidence>
<dbReference type="CDD" id="cd00038">
    <property type="entry name" value="CAP_ED"/>
    <property type="match status" value="1"/>
</dbReference>
<dbReference type="PANTHER" id="PTHR30221">
    <property type="entry name" value="SMALL-CONDUCTANCE MECHANOSENSITIVE CHANNEL"/>
    <property type="match status" value="1"/>
</dbReference>
<dbReference type="InterPro" id="IPR011066">
    <property type="entry name" value="MscS_channel_C_sf"/>
</dbReference>
<dbReference type="InterPro" id="IPR014710">
    <property type="entry name" value="RmlC-like_jellyroll"/>
</dbReference>
<dbReference type="PANTHER" id="PTHR30221:SF1">
    <property type="entry name" value="SMALL-CONDUCTANCE MECHANOSENSITIVE CHANNEL"/>
    <property type="match status" value="1"/>
</dbReference>
<evidence type="ECO:0000256" key="2">
    <source>
        <dbReference type="ARBA" id="ARBA00022475"/>
    </source>
</evidence>
<keyword evidence="5 6" id="KW-0472">Membrane</keyword>
<keyword evidence="4 6" id="KW-1133">Transmembrane helix</keyword>
<feature type="transmembrane region" description="Helical" evidence="6">
    <location>
        <begin position="116"/>
        <end position="135"/>
    </location>
</feature>
<dbReference type="AlphaFoldDB" id="A0A366F9M8"/>
<keyword evidence="6" id="KW-0407">Ion channel</keyword>
<feature type="transmembrane region" description="Helical" evidence="6">
    <location>
        <begin position="141"/>
        <end position="157"/>
    </location>
</feature>
<comment type="function">
    <text evidence="6">Mechanosensitive channel that participates in the regulation of osmotic pressure changes within the cell, opening in response to stretch forces in the membrane lipid bilayer, without the need for other proteins. Contributes to normal resistance to hypoosmotic shock. Forms an ion channel of 1.0 nanosiemens conductance with a slight preference for anions.</text>
</comment>
<comment type="caution">
    <text evidence="8">The sequence shown here is derived from an EMBL/GenBank/DDBJ whole genome shotgun (WGS) entry which is preliminary data.</text>
</comment>
<accession>A0A366F9M8</accession>
<organism evidence="8 9">
    <name type="scientific">Roseiarcus fermentans</name>
    <dbReference type="NCBI Taxonomy" id="1473586"/>
    <lineage>
        <taxon>Bacteria</taxon>
        <taxon>Pseudomonadati</taxon>
        <taxon>Pseudomonadota</taxon>
        <taxon>Alphaproteobacteria</taxon>
        <taxon>Hyphomicrobiales</taxon>
        <taxon>Roseiarcaceae</taxon>
        <taxon>Roseiarcus</taxon>
    </lineage>
</organism>
<keyword evidence="2" id="KW-1003">Cell membrane</keyword>
<gene>
    <name evidence="8" type="ORF">DFR50_11996</name>
</gene>
<evidence type="ECO:0000256" key="6">
    <source>
        <dbReference type="RuleBase" id="RU369025"/>
    </source>
</evidence>
<keyword evidence="6" id="KW-0406">Ion transport</keyword>
<dbReference type="InterPro" id="IPR016846">
    <property type="entry name" value="cNMP-bd_ion_channel"/>
</dbReference>
<name>A0A366F9M8_9HYPH</name>
<dbReference type="Gene3D" id="1.10.287.1260">
    <property type="match status" value="1"/>
</dbReference>
<dbReference type="EMBL" id="QNRK01000019">
    <property type="protein sequence ID" value="RBP10425.1"/>
    <property type="molecule type" value="Genomic_DNA"/>
</dbReference>
<dbReference type="SUPFAM" id="SSF50182">
    <property type="entry name" value="Sm-like ribonucleoproteins"/>
    <property type="match status" value="1"/>
</dbReference>
<keyword evidence="6" id="KW-0813">Transport</keyword>
<feature type="transmembrane region" description="Helical" evidence="6">
    <location>
        <begin position="15"/>
        <end position="34"/>
    </location>
</feature>
<proteinExistence type="inferred from homology"/>
<evidence type="ECO:0000256" key="4">
    <source>
        <dbReference type="ARBA" id="ARBA00022989"/>
    </source>
</evidence>
<protein>
    <recommendedName>
        <fullName evidence="6">Small-conductance mechanosensitive channel</fullName>
    </recommendedName>
</protein>
<dbReference type="Gene3D" id="2.60.120.10">
    <property type="entry name" value="Jelly Rolls"/>
    <property type="match status" value="1"/>
</dbReference>
<feature type="domain" description="Cyclic nucleotide-binding" evidence="7">
    <location>
        <begin position="349"/>
        <end position="468"/>
    </location>
</feature>
<dbReference type="SUPFAM" id="SSF82689">
    <property type="entry name" value="Mechanosensitive channel protein MscS (YggB), C-terminal domain"/>
    <property type="match status" value="1"/>
</dbReference>
<keyword evidence="9" id="KW-1185">Reference proteome</keyword>
<evidence type="ECO:0000256" key="5">
    <source>
        <dbReference type="ARBA" id="ARBA00023136"/>
    </source>
</evidence>
<dbReference type="GO" id="GO:0008381">
    <property type="term" value="F:mechanosensitive monoatomic ion channel activity"/>
    <property type="evidence" value="ECO:0007669"/>
    <property type="project" value="InterPro"/>
</dbReference>
<evidence type="ECO:0000256" key="3">
    <source>
        <dbReference type="ARBA" id="ARBA00022692"/>
    </source>
</evidence>
<dbReference type="InterPro" id="IPR023408">
    <property type="entry name" value="MscS_beta-dom_sf"/>
</dbReference>
<dbReference type="GO" id="GO:0005886">
    <property type="term" value="C:plasma membrane"/>
    <property type="evidence" value="ECO:0007669"/>
    <property type="project" value="UniProtKB-SubCell"/>
</dbReference>
<evidence type="ECO:0000313" key="8">
    <source>
        <dbReference type="EMBL" id="RBP10425.1"/>
    </source>
</evidence>
<dbReference type="SUPFAM" id="SSF51206">
    <property type="entry name" value="cAMP-binding domain-like"/>
    <property type="match status" value="1"/>
</dbReference>
<dbReference type="InterPro" id="IPR000595">
    <property type="entry name" value="cNMP-bd_dom"/>
</dbReference>
<evidence type="ECO:0000256" key="1">
    <source>
        <dbReference type="ARBA" id="ARBA00004651"/>
    </source>
</evidence>
<dbReference type="Proteomes" id="UP000253529">
    <property type="component" value="Unassembled WGS sequence"/>
</dbReference>
<dbReference type="PROSITE" id="PS50042">
    <property type="entry name" value="CNMP_BINDING_3"/>
    <property type="match status" value="1"/>
</dbReference>
<sequence>MIAEFVAFISRLPNALALAGLFLVAGFLVTRLAFRENPIARFLCQIASFGGFTAMLLATGVLPSEPTPREGPVYASIVISAFKIVWWLAASWLFAGFFRAVLVFKRQPRDTRFLQDLFVGVIYAAAGLAIVANVFDMPVGGLLAASGVVAIVLGLALQSTLGDVFSGIVLNLAKPYHPGDWIILDGGTEGCVVETDWRATHILTPDNDLAIIPNSVIAKAKLINASQPMRAHGLTILIRLEPTVAPSGGRAALQAALLSCNRILRTPAPTVVVRSLDAVAMEYEIQFFVSNVEQGPDAQTELFDLVFRHCASAGIRLAPPSGSPAPLAPRAARADASDMPRRLLDHLPIFAPLSEEERIQLAPKMKRRSHKAGDVLVKQGSVAQALFILTSGVLVAIQSHGAAEEEAMRLAPGDSFGEAGLLAGAATMFTIRALTKATVYEIAKLDLAPILEERPAIAAELGEILARRVAVGKARLEQFADHDKPDENLATRLGQRVKDLFGLV</sequence>
<keyword evidence="3 6" id="KW-0812">Transmembrane</keyword>
<dbReference type="PIRSF" id="PIRSF026673">
    <property type="entry name" value="UCP026673_ion_chan"/>
    <property type="match status" value="1"/>
</dbReference>
<evidence type="ECO:0000259" key="7">
    <source>
        <dbReference type="PROSITE" id="PS50042"/>
    </source>
</evidence>
<dbReference type="InterPro" id="IPR018490">
    <property type="entry name" value="cNMP-bd_dom_sf"/>
</dbReference>
<comment type="similarity">
    <text evidence="6">Belongs to the MscS (TC 1.A.23) family.</text>
</comment>
<dbReference type="SMART" id="SM00100">
    <property type="entry name" value="cNMP"/>
    <property type="match status" value="1"/>
</dbReference>
<comment type="subcellular location">
    <subcellularLocation>
        <location evidence="6">Cell inner membrane</location>
        <topology evidence="6">Multi-pass membrane protein</topology>
    </subcellularLocation>
    <subcellularLocation>
        <location evidence="1">Cell membrane</location>
        <topology evidence="1">Multi-pass membrane protein</topology>
    </subcellularLocation>
</comment>
<dbReference type="Gene3D" id="2.30.30.60">
    <property type="match status" value="1"/>
</dbReference>
<dbReference type="OrthoDB" id="9775207at2"/>
<dbReference type="Pfam" id="PF00027">
    <property type="entry name" value="cNMP_binding"/>
    <property type="match status" value="1"/>
</dbReference>
<dbReference type="InterPro" id="IPR006685">
    <property type="entry name" value="MscS_channel_2nd"/>
</dbReference>
<comment type="subunit">
    <text evidence="6">Homoheptamer.</text>
</comment>